<dbReference type="InterPro" id="IPR036236">
    <property type="entry name" value="Znf_C2H2_sf"/>
</dbReference>
<feature type="domain" description="C2H2-type" evidence="8">
    <location>
        <begin position="130"/>
        <end position="152"/>
    </location>
</feature>
<dbReference type="InterPro" id="IPR044653">
    <property type="entry name" value="AZF1/2/3-like"/>
</dbReference>
<keyword evidence="10" id="KW-1185">Reference proteome</keyword>
<reference evidence="9" key="1">
    <citation type="submission" date="2022-03" db="EMBL/GenBank/DDBJ databases">
        <title>A functionally conserved STORR gene fusion in Papaver species that diverged 16.8 million years ago.</title>
        <authorList>
            <person name="Catania T."/>
        </authorList>
    </citation>
    <scope>NUCLEOTIDE SEQUENCE</scope>
    <source>
        <strain evidence="9">S-191538</strain>
    </source>
</reference>
<dbReference type="GO" id="GO:0003700">
    <property type="term" value="F:DNA-binding transcription factor activity"/>
    <property type="evidence" value="ECO:0007669"/>
    <property type="project" value="InterPro"/>
</dbReference>
<dbReference type="SUPFAM" id="SSF57667">
    <property type="entry name" value="beta-beta-alpha zinc fingers"/>
    <property type="match status" value="1"/>
</dbReference>
<evidence type="ECO:0000259" key="8">
    <source>
        <dbReference type="PROSITE" id="PS50157"/>
    </source>
</evidence>
<dbReference type="Proteomes" id="UP001177140">
    <property type="component" value="Unassembled WGS sequence"/>
</dbReference>
<evidence type="ECO:0000256" key="4">
    <source>
        <dbReference type="ARBA" id="ARBA00022833"/>
    </source>
</evidence>
<evidence type="ECO:0000256" key="6">
    <source>
        <dbReference type="ARBA" id="ARBA00023163"/>
    </source>
</evidence>
<dbReference type="Pfam" id="PF13912">
    <property type="entry name" value="zf-C2H2_6"/>
    <property type="match status" value="2"/>
</dbReference>
<organism evidence="9 10">
    <name type="scientific">Papaver nudicaule</name>
    <name type="common">Iceland poppy</name>
    <dbReference type="NCBI Taxonomy" id="74823"/>
    <lineage>
        <taxon>Eukaryota</taxon>
        <taxon>Viridiplantae</taxon>
        <taxon>Streptophyta</taxon>
        <taxon>Embryophyta</taxon>
        <taxon>Tracheophyta</taxon>
        <taxon>Spermatophyta</taxon>
        <taxon>Magnoliopsida</taxon>
        <taxon>Ranunculales</taxon>
        <taxon>Papaveraceae</taxon>
        <taxon>Papaveroideae</taxon>
        <taxon>Papaver</taxon>
    </lineage>
</organism>
<feature type="domain" description="C2H2-type" evidence="8">
    <location>
        <begin position="80"/>
        <end position="110"/>
    </location>
</feature>
<evidence type="ECO:0000313" key="10">
    <source>
        <dbReference type="Proteomes" id="UP001177140"/>
    </source>
</evidence>
<evidence type="ECO:0000256" key="2">
    <source>
        <dbReference type="ARBA" id="ARBA00022737"/>
    </source>
</evidence>
<dbReference type="AlphaFoldDB" id="A0AA41V2Q3"/>
<sequence length="243" mass="27135">MHLWSLANLANTKKDSITRSPEKRKLEDILCTGNGSKKARIENETENHMDEIILGSVKKTDDLQVIRKQTPVYSSASDKYRCDNCGRPFRSPQALGGHKSSCNIYFRKNEAGESSAQGSMRNKKNKIDEHQCRLCTKSFPSGQALGGHQREHRSALVSSSVSQPMNIGVDSLCPINSSTSLQEEVQDGVPNKMNINVDSLFPINYSSTSVEEAQDDVMNKKINMMFDLNEVPPEDEDELNLKL</sequence>
<proteinExistence type="predicted"/>
<dbReference type="GO" id="GO:0005634">
    <property type="term" value="C:nucleus"/>
    <property type="evidence" value="ECO:0007669"/>
    <property type="project" value="TreeGrafter"/>
</dbReference>
<name>A0AA41V2Q3_PAPNU</name>
<evidence type="ECO:0000313" key="9">
    <source>
        <dbReference type="EMBL" id="MCL7029194.1"/>
    </source>
</evidence>
<dbReference type="PANTHER" id="PTHR45988">
    <property type="entry name" value="C2H2 TYPE ZINC FINGER TRANSCRIPTION FACTOR FAMILY-RELATED"/>
    <property type="match status" value="1"/>
</dbReference>
<evidence type="ECO:0000256" key="1">
    <source>
        <dbReference type="ARBA" id="ARBA00022723"/>
    </source>
</evidence>
<dbReference type="InterPro" id="IPR013087">
    <property type="entry name" value="Znf_C2H2_type"/>
</dbReference>
<comment type="caution">
    <text evidence="9">The sequence shown here is derived from an EMBL/GenBank/DDBJ whole genome shotgun (WGS) entry which is preliminary data.</text>
</comment>
<dbReference type="SMART" id="SM00355">
    <property type="entry name" value="ZnF_C2H2"/>
    <property type="match status" value="2"/>
</dbReference>
<keyword evidence="5" id="KW-0805">Transcription regulation</keyword>
<dbReference type="GO" id="GO:0000976">
    <property type="term" value="F:transcription cis-regulatory region binding"/>
    <property type="evidence" value="ECO:0007669"/>
    <property type="project" value="TreeGrafter"/>
</dbReference>
<evidence type="ECO:0000256" key="7">
    <source>
        <dbReference type="PROSITE-ProRule" id="PRU00042"/>
    </source>
</evidence>
<keyword evidence="2" id="KW-0677">Repeat</keyword>
<keyword evidence="4" id="KW-0862">Zinc</keyword>
<dbReference type="GO" id="GO:0008270">
    <property type="term" value="F:zinc ion binding"/>
    <property type="evidence" value="ECO:0007669"/>
    <property type="project" value="UniProtKB-KW"/>
</dbReference>
<dbReference type="EMBL" id="JAJJMA010087662">
    <property type="protein sequence ID" value="MCL7029194.1"/>
    <property type="molecule type" value="Genomic_DNA"/>
</dbReference>
<keyword evidence="6" id="KW-0804">Transcription</keyword>
<evidence type="ECO:0000256" key="3">
    <source>
        <dbReference type="ARBA" id="ARBA00022771"/>
    </source>
</evidence>
<evidence type="ECO:0000256" key="5">
    <source>
        <dbReference type="ARBA" id="ARBA00023015"/>
    </source>
</evidence>
<dbReference type="PROSITE" id="PS00028">
    <property type="entry name" value="ZINC_FINGER_C2H2_1"/>
    <property type="match status" value="1"/>
</dbReference>
<protein>
    <recommendedName>
        <fullName evidence="8">C2H2-type domain-containing protein</fullName>
    </recommendedName>
</protein>
<accession>A0AA41V2Q3</accession>
<dbReference type="Gene3D" id="3.30.160.60">
    <property type="entry name" value="Classic Zinc Finger"/>
    <property type="match status" value="1"/>
</dbReference>
<dbReference type="PANTHER" id="PTHR45988:SF18">
    <property type="entry name" value="C2H2-TYPE ZINC FINGER FAMILY PROTEIN"/>
    <property type="match status" value="1"/>
</dbReference>
<keyword evidence="3 7" id="KW-0863">Zinc-finger</keyword>
<dbReference type="PROSITE" id="PS50157">
    <property type="entry name" value="ZINC_FINGER_C2H2_2"/>
    <property type="match status" value="2"/>
</dbReference>
<keyword evidence="1" id="KW-0479">Metal-binding</keyword>
<gene>
    <name evidence="9" type="ORF">MKW94_017865</name>
</gene>